<comment type="caution">
    <text evidence="6">The sequence shown here is derived from an EMBL/GenBank/DDBJ whole genome shotgun (WGS) entry which is preliminary data.</text>
</comment>
<evidence type="ECO:0000256" key="1">
    <source>
        <dbReference type="ARBA" id="ARBA00022722"/>
    </source>
</evidence>
<evidence type="ECO:0000256" key="4">
    <source>
        <dbReference type="SAM" id="SignalP"/>
    </source>
</evidence>
<dbReference type="SMART" id="SM00318">
    <property type="entry name" value="SNc"/>
    <property type="match status" value="1"/>
</dbReference>
<dbReference type="SUPFAM" id="SSF50199">
    <property type="entry name" value="Staphylococcal nuclease"/>
    <property type="match status" value="1"/>
</dbReference>
<name>A0A437RCS2_9BURK</name>
<evidence type="ECO:0000313" key="7">
    <source>
        <dbReference type="Proteomes" id="UP000285575"/>
    </source>
</evidence>
<sequence>MPPTRLTALLLAWLLAAGSPDAGAAKPAAPAPLQGAVTQVIDGDTVRFSVPGQPAIDLRLASIDAPELCQPWGPEARKALIELALNKPATLRTTGRDGARTVGVLTVDGLNISQRLVEDGHAWSVRGRNGRGPFVKHERMAQSLTRGLHAGGGAVYPADFRRDRGPCR</sequence>
<dbReference type="RefSeq" id="WP_128230092.1">
    <property type="nucleotide sequence ID" value="NZ_SACR01000005.1"/>
</dbReference>
<keyword evidence="7" id="KW-1185">Reference proteome</keyword>
<evidence type="ECO:0000259" key="5">
    <source>
        <dbReference type="PROSITE" id="PS50830"/>
    </source>
</evidence>
<keyword evidence="1" id="KW-0540">Nuclease</keyword>
<reference evidence="6 7" key="1">
    <citation type="submission" date="2019-01" db="EMBL/GenBank/DDBJ databases">
        <authorList>
            <person name="Chen W.-M."/>
        </authorList>
    </citation>
    <scope>NUCLEOTIDE SEQUENCE [LARGE SCALE GENOMIC DNA]</scope>
    <source>
        <strain evidence="6 7">KYPY4</strain>
    </source>
</reference>
<dbReference type="InterPro" id="IPR035437">
    <property type="entry name" value="SNase_OB-fold_sf"/>
</dbReference>
<dbReference type="EMBL" id="SACR01000005">
    <property type="protein sequence ID" value="RVU44547.1"/>
    <property type="molecule type" value="Genomic_DNA"/>
</dbReference>
<dbReference type="InterPro" id="IPR016071">
    <property type="entry name" value="Staphylococal_nuclease_OB-fold"/>
</dbReference>
<accession>A0A437RCS2</accession>
<organism evidence="6 7">
    <name type="scientific">Rubrivivax rivuli</name>
    <dbReference type="NCBI Taxonomy" id="1862385"/>
    <lineage>
        <taxon>Bacteria</taxon>
        <taxon>Pseudomonadati</taxon>
        <taxon>Pseudomonadota</taxon>
        <taxon>Betaproteobacteria</taxon>
        <taxon>Burkholderiales</taxon>
        <taxon>Sphaerotilaceae</taxon>
        <taxon>Rubrivivax</taxon>
    </lineage>
</organism>
<feature type="chain" id="PRO_5019051009" evidence="4">
    <location>
        <begin position="25"/>
        <end position="168"/>
    </location>
</feature>
<protein>
    <submittedName>
        <fullName evidence="6">Thermonuclease family protein</fullName>
    </submittedName>
</protein>
<dbReference type="Pfam" id="PF00565">
    <property type="entry name" value="SNase"/>
    <property type="match status" value="1"/>
</dbReference>
<proteinExistence type="predicted"/>
<keyword evidence="3" id="KW-0378">Hydrolase</keyword>
<gene>
    <name evidence="6" type="ORF">EOE66_17955</name>
</gene>
<keyword evidence="2" id="KW-0255">Endonuclease</keyword>
<dbReference type="PROSITE" id="PS50830">
    <property type="entry name" value="TNASE_3"/>
    <property type="match status" value="1"/>
</dbReference>
<dbReference type="PANTHER" id="PTHR12302">
    <property type="entry name" value="EBNA2 BINDING PROTEIN P100"/>
    <property type="match status" value="1"/>
</dbReference>
<dbReference type="GO" id="GO:0016787">
    <property type="term" value="F:hydrolase activity"/>
    <property type="evidence" value="ECO:0007669"/>
    <property type="project" value="UniProtKB-KW"/>
</dbReference>
<dbReference type="Gene3D" id="2.40.50.90">
    <property type="match status" value="1"/>
</dbReference>
<dbReference type="GO" id="GO:0004519">
    <property type="term" value="F:endonuclease activity"/>
    <property type="evidence" value="ECO:0007669"/>
    <property type="project" value="UniProtKB-KW"/>
</dbReference>
<dbReference type="AlphaFoldDB" id="A0A437RCS2"/>
<dbReference type="Proteomes" id="UP000285575">
    <property type="component" value="Unassembled WGS sequence"/>
</dbReference>
<feature type="signal peptide" evidence="4">
    <location>
        <begin position="1"/>
        <end position="24"/>
    </location>
</feature>
<evidence type="ECO:0000256" key="3">
    <source>
        <dbReference type="ARBA" id="ARBA00022801"/>
    </source>
</evidence>
<evidence type="ECO:0000313" key="6">
    <source>
        <dbReference type="EMBL" id="RVU44547.1"/>
    </source>
</evidence>
<dbReference type="PANTHER" id="PTHR12302:SF3">
    <property type="entry name" value="SERINE_THREONINE-PROTEIN KINASE 31"/>
    <property type="match status" value="1"/>
</dbReference>
<dbReference type="OrthoDB" id="9805504at2"/>
<evidence type="ECO:0000256" key="2">
    <source>
        <dbReference type="ARBA" id="ARBA00022759"/>
    </source>
</evidence>
<feature type="domain" description="TNase-like" evidence="5">
    <location>
        <begin position="31"/>
        <end position="151"/>
    </location>
</feature>
<keyword evidence="4" id="KW-0732">Signal</keyword>